<feature type="transmembrane region" description="Helical" evidence="1">
    <location>
        <begin position="206"/>
        <end position="227"/>
    </location>
</feature>
<dbReference type="EMBL" id="NHYE01000735">
    <property type="protein sequence ID" value="PPR03485.1"/>
    <property type="molecule type" value="Genomic_DNA"/>
</dbReference>
<dbReference type="InterPro" id="IPR045339">
    <property type="entry name" value="DUF6534"/>
</dbReference>
<dbReference type="InParanoid" id="A0A409YKD4"/>
<accession>A0A409YKD4</accession>
<feature type="domain" description="DUF6534" evidence="2">
    <location>
        <begin position="171"/>
        <end position="257"/>
    </location>
</feature>
<sequence length="348" mass="38235">MSSLPPLPPDIQRTVGPLIVGYLLHWGLFGTLSTQVYMYFIAFPSDPWGIQVLVYGVYIAEVIQTILLSQSCFRTFATGFGDINAVIAEGNLWFSVPIMSSCIAAVVQAFYAYRISILARSYILPGIILFLSLLQLGGGLATGIIANQSKLFTDFLGLRVFISTGLWNGASAACDVLIAAGMTYYLSRTQTQWRQTRQIVQKLIRLIIETGTLTATIAIINLILSLLPGKPTYFQATSGILGKMYSTTMMVVFNSRMKILGGSQSENSEYISTLNDISLRKRAPSSSTPDPNGVLVTQDQFTVAMDEWPVTVRDTLVVLGVTCANPWTIPRQKTASEDRKESRLQLTD</sequence>
<dbReference type="Proteomes" id="UP000284706">
    <property type="component" value="Unassembled WGS sequence"/>
</dbReference>
<evidence type="ECO:0000259" key="2">
    <source>
        <dbReference type="Pfam" id="PF20152"/>
    </source>
</evidence>
<dbReference type="OrthoDB" id="2536347at2759"/>
<organism evidence="3 4">
    <name type="scientific">Gymnopilus dilepis</name>
    <dbReference type="NCBI Taxonomy" id="231916"/>
    <lineage>
        <taxon>Eukaryota</taxon>
        <taxon>Fungi</taxon>
        <taxon>Dikarya</taxon>
        <taxon>Basidiomycota</taxon>
        <taxon>Agaricomycotina</taxon>
        <taxon>Agaricomycetes</taxon>
        <taxon>Agaricomycetidae</taxon>
        <taxon>Agaricales</taxon>
        <taxon>Agaricineae</taxon>
        <taxon>Hymenogastraceae</taxon>
        <taxon>Gymnopilus</taxon>
    </lineage>
</organism>
<dbReference type="Pfam" id="PF20152">
    <property type="entry name" value="DUF6534"/>
    <property type="match status" value="1"/>
</dbReference>
<keyword evidence="1" id="KW-1133">Transmembrane helix</keyword>
<feature type="transmembrane region" description="Helical" evidence="1">
    <location>
        <begin position="233"/>
        <end position="253"/>
    </location>
</feature>
<name>A0A409YKD4_9AGAR</name>
<dbReference type="PANTHER" id="PTHR40465">
    <property type="entry name" value="CHROMOSOME 1, WHOLE GENOME SHOTGUN SEQUENCE"/>
    <property type="match status" value="1"/>
</dbReference>
<dbReference type="PANTHER" id="PTHR40465:SF1">
    <property type="entry name" value="DUF6534 DOMAIN-CONTAINING PROTEIN"/>
    <property type="match status" value="1"/>
</dbReference>
<keyword evidence="1" id="KW-0472">Membrane</keyword>
<protein>
    <recommendedName>
        <fullName evidence="2">DUF6534 domain-containing protein</fullName>
    </recommendedName>
</protein>
<keyword evidence="1" id="KW-0812">Transmembrane</keyword>
<comment type="caution">
    <text evidence="3">The sequence shown here is derived from an EMBL/GenBank/DDBJ whole genome shotgun (WGS) entry which is preliminary data.</text>
</comment>
<keyword evidence="4" id="KW-1185">Reference proteome</keyword>
<feature type="transmembrane region" description="Helical" evidence="1">
    <location>
        <begin position="20"/>
        <end position="40"/>
    </location>
</feature>
<feature type="transmembrane region" description="Helical" evidence="1">
    <location>
        <begin position="166"/>
        <end position="186"/>
    </location>
</feature>
<proteinExistence type="predicted"/>
<dbReference type="AlphaFoldDB" id="A0A409YKD4"/>
<evidence type="ECO:0000313" key="4">
    <source>
        <dbReference type="Proteomes" id="UP000284706"/>
    </source>
</evidence>
<feature type="transmembrane region" description="Helical" evidence="1">
    <location>
        <begin position="91"/>
        <end position="111"/>
    </location>
</feature>
<gene>
    <name evidence="3" type="ORF">CVT26_007891</name>
</gene>
<feature type="transmembrane region" description="Helical" evidence="1">
    <location>
        <begin position="123"/>
        <end position="146"/>
    </location>
</feature>
<dbReference type="STRING" id="231916.A0A409YKD4"/>
<feature type="transmembrane region" description="Helical" evidence="1">
    <location>
        <begin position="52"/>
        <end position="71"/>
    </location>
</feature>
<evidence type="ECO:0000313" key="3">
    <source>
        <dbReference type="EMBL" id="PPR03485.1"/>
    </source>
</evidence>
<evidence type="ECO:0000256" key="1">
    <source>
        <dbReference type="SAM" id="Phobius"/>
    </source>
</evidence>
<reference evidence="3 4" key="1">
    <citation type="journal article" date="2018" name="Evol. Lett.">
        <title>Horizontal gene cluster transfer increased hallucinogenic mushroom diversity.</title>
        <authorList>
            <person name="Reynolds H.T."/>
            <person name="Vijayakumar V."/>
            <person name="Gluck-Thaler E."/>
            <person name="Korotkin H.B."/>
            <person name="Matheny P.B."/>
            <person name="Slot J.C."/>
        </authorList>
    </citation>
    <scope>NUCLEOTIDE SEQUENCE [LARGE SCALE GENOMIC DNA]</scope>
    <source>
        <strain evidence="3 4">SRW20</strain>
    </source>
</reference>